<keyword evidence="2 5" id="KW-0028">Amino-acid biosynthesis</keyword>
<dbReference type="InterPro" id="IPR005814">
    <property type="entry name" value="Aminotrans_3"/>
</dbReference>
<gene>
    <name evidence="5" type="primary">argD</name>
    <name evidence="6" type="ORF">ACFOZ0_28495</name>
</gene>
<keyword evidence="1 5" id="KW-0032">Aminotransferase</keyword>
<dbReference type="Gene3D" id="3.90.1150.10">
    <property type="entry name" value="Aspartate Aminotransferase, domain 1"/>
    <property type="match status" value="1"/>
</dbReference>
<feature type="binding site" evidence="5">
    <location>
        <position position="280"/>
    </location>
    <ligand>
        <name>pyridoxal 5'-phosphate</name>
        <dbReference type="ChEBI" id="CHEBI:597326"/>
    </ligand>
</feature>
<keyword evidence="3 5" id="KW-0808">Transferase</keyword>
<dbReference type="PROSITE" id="PS00600">
    <property type="entry name" value="AA_TRANSFER_CLASS_3"/>
    <property type="match status" value="1"/>
</dbReference>
<reference evidence="7" key="1">
    <citation type="journal article" date="2019" name="Int. J. Syst. Evol. Microbiol.">
        <title>The Global Catalogue of Microorganisms (GCM) 10K type strain sequencing project: providing services to taxonomists for standard genome sequencing and annotation.</title>
        <authorList>
            <consortium name="The Broad Institute Genomics Platform"/>
            <consortium name="The Broad Institute Genome Sequencing Center for Infectious Disease"/>
            <person name="Wu L."/>
            <person name="Ma J."/>
        </authorList>
    </citation>
    <scope>NUCLEOTIDE SEQUENCE [LARGE SCALE GENOMIC DNA]</scope>
    <source>
        <strain evidence="7">CGMCC 4.7035</strain>
    </source>
</reference>
<evidence type="ECO:0000313" key="7">
    <source>
        <dbReference type="Proteomes" id="UP001595701"/>
    </source>
</evidence>
<keyword evidence="4 5" id="KW-0663">Pyridoxal phosphate</keyword>
<comment type="catalytic activity">
    <reaction evidence="5">
        <text>N(2)-acetyl-L-ornithine + 2-oxoglutarate = N-acetyl-L-glutamate 5-semialdehyde + L-glutamate</text>
        <dbReference type="Rhea" id="RHEA:18049"/>
        <dbReference type="ChEBI" id="CHEBI:16810"/>
        <dbReference type="ChEBI" id="CHEBI:29123"/>
        <dbReference type="ChEBI" id="CHEBI:29985"/>
        <dbReference type="ChEBI" id="CHEBI:57805"/>
        <dbReference type="EC" id="2.6.1.11"/>
    </reaction>
</comment>
<dbReference type="PANTHER" id="PTHR11986">
    <property type="entry name" value="AMINOTRANSFERASE CLASS III"/>
    <property type="match status" value="1"/>
</dbReference>
<dbReference type="SUPFAM" id="SSF53383">
    <property type="entry name" value="PLP-dependent transferases"/>
    <property type="match status" value="1"/>
</dbReference>
<accession>A0ABV7SME4</accession>
<evidence type="ECO:0000313" key="6">
    <source>
        <dbReference type="EMBL" id="MFC3577144.1"/>
    </source>
</evidence>
<sequence length="402" mass="41525">MTGTTGNQELTQRWQGALMNNYGTPRLPLVRGEGARLWDADGNQYVDFVGGIAVNALGHAHPAVVEAVSKQIASLGHVSNLFIAEPPVALAERLLQLFGRDGKVFFCNSGAEANEGAFKIGRLTGRTHMVATQGGFHGRTMGALALTGQPGKQQPFLPLPGDVTHVPYGDAQALAAAVTEDTALVIIEPIQGENGVVVPPAGYLKAARAITAATGALLVLDEVQTGIGRTGHWFEYQAHEGVLPDVVTLAKGLGGGLPLGATVAFGRAAELLQPGQHGTTFGGNPIACAAGLAVLDTIAAEGLLENVKRQSEKLRDGIESLAHPLIDHVRGAGLLLGIVLTEPLAPQAQQAAQDAGLLVNAPAPNVVRLMPPLNLGDDDVEACLQALPGVLDAVHGDGRSGE</sequence>
<evidence type="ECO:0000256" key="2">
    <source>
        <dbReference type="ARBA" id="ARBA00022605"/>
    </source>
</evidence>
<feature type="binding site" evidence="5">
    <location>
        <begin position="110"/>
        <end position="111"/>
    </location>
    <ligand>
        <name>pyridoxal 5'-phosphate</name>
        <dbReference type="ChEBI" id="CHEBI:597326"/>
    </ligand>
</feature>
<name>A0ABV7SME4_9ACTN</name>
<feature type="binding site" evidence="5">
    <location>
        <begin position="221"/>
        <end position="224"/>
    </location>
    <ligand>
        <name>pyridoxal 5'-phosphate</name>
        <dbReference type="ChEBI" id="CHEBI:597326"/>
    </ligand>
</feature>
<evidence type="ECO:0000256" key="5">
    <source>
        <dbReference type="HAMAP-Rule" id="MF_01107"/>
    </source>
</evidence>
<dbReference type="HAMAP" id="MF_01107">
    <property type="entry name" value="ArgD_aminotrans_3"/>
    <property type="match status" value="1"/>
</dbReference>
<dbReference type="Proteomes" id="UP001595701">
    <property type="component" value="Unassembled WGS sequence"/>
</dbReference>
<dbReference type="InterPro" id="IPR004636">
    <property type="entry name" value="AcOrn/SuccOrn_fam"/>
</dbReference>
<dbReference type="EMBL" id="JBHRWR010000025">
    <property type="protein sequence ID" value="MFC3577144.1"/>
    <property type="molecule type" value="Genomic_DNA"/>
</dbReference>
<dbReference type="CDD" id="cd00610">
    <property type="entry name" value="OAT_like"/>
    <property type="match status" value="1"/>
</dbReference>
<keyword evidence="5" id="KW-0055">Arginine biosynthesis</keyword>
<comment type="miscellaneous">
    <text evidence="5">May also have succinyldiaminopimelate aminotransferase activity, thus carrying out the corresponding step in lysine biosynthesis.</text>
</comment>
<feature type="binding site" evidence="5">
    <location>
        <position position="136"/>
    </location>
    <ligand>
        <name>pyridoxal 5'-phosphate</name>
        <dbReference type="ChEBI" id="CHEBI:597326"/>
    </ligand>
</feature>
<comment type="subcellular location">
    <subcellularLocation>
        <location evidence="5">Cytoplasm</location>
    </subcellularLocation>
</comment>
<comment type="pathway">
    <text evidence="5">Amino-acid biosynthesis; L-arginine biosynthesis; N(2)-acetyl-L-ornithine from L-glutamate: step 4/4.</text>
</comment>
<dbReference type="Pfam" id="PF00202">
    <property type="entry name" value="Aminotran_3"/>
    <property type="match status" value="1"/>
</dbReference>
<dbReference type="InterPro" id="IPR049704">
    <property type="entry name" value="Aminotrans_3_PPA_site"/>
</dbReference>
<keyword evidence="7" id="KW-1185">Reference proteome</keyword>
<organism evidence="6 7">
    <name type="scientific">Streptomyces yaanensis</name>
    <dbReference type="NCBI Taxonomy" id="1142239"/>
    <lineage>
        <taxon>Bacteria</taxon>
        <taxon>Bacillati</taxon>
        <taxon>Actinomycetota</taxon>
        <taxon>Actinomycetes</taxon>
        <taxon>Kitasatosporales</taxon>
        <taxon>Streptomycetaceae</taxon>
        <taxon>Streptomyces</taxon>
    </lineage>
</organism>
<evidence type="ECO:0000256" key="1">
    <source>
        <dbReference type="ARBA" id="ARBA00022576"/>
    </source>
</evidence>
<dbReference type="Gene3D" id="3.40.640.10">
    <property type="entry name" value="Type I PLP-dependent aspartate aminotransferase-like (Major domain)"/>
    <property type="match status" value="1"/>
</dbReference>
<comment type="cofactor">
    <cofactor evidence="5">
        <name>pyridoxal 5'-phosphate</name>
        <dbReference type="ChEBI" id="CHEBI:597326"/>
    </cofactor>
    <text evidence="5">Binds 1 pyridoxal phosphate per subunit.</text>
</comment>
<feature type="modified residue" description="N6-(pyridoxal phosphate)lysine" evidence="5">
    <location>
        <position position="251"/>
    </location>
</feature>
<protein>
    <recommendedName>
        <fullName evidence="5">Acetylornithine aminotransferase</fullName>
        <shortName evidence="5">ACOAT</shortName>
        <ecNumber evidence="5">2.6.1.11</ecNumber>
    </recommendedName>
</protein>
<dbReference type="InterPro" id="IPR015422">
    <property type="entry name" value="PyrdxlP-dep_Trfase_small"/>
</dbReference>
<dbReference type="PANTHER" id="PTHR11986:SF79">
    <property type="entry name" value="ACETYLORNITHINE AMINOTRANSFERASE, MITOCHONDRIAL"/>
    <property type="match status" value="1"/>
</dbReference>
<keyword evidence="5" id="KW-0963">Cytoplasm</keyword>
<proteinExistence type="inferred from homology"/>
<feature type="binding site" evidence="5">
    <location>
        <position position="139"/>
    </location>
    <ligand>
        <name>N(2)-acetyl-L-ornithine</name>
        <dbReference type="ChEBI" id="CHEBI:57805"/>
    </ligand>
</feature>
<dbReference type="NCBIfam" id="TIGR00707">
    <property type="entry name" value="argD"/>
    <property type="match status" value="1"/>
</dbReference>
<evidence type="ECO:0000256" key="4">
    <source>
        <dbReference type="ARBA" id="ARBA00022898"/>
    </source>
</evidence>
<comment type="caution">
    <text evidence="6">The sequence shown here is derived from an EMBL/GenBank/DDBJ whole genome shotgun (WGS) entry which is preliminary data.</text>
</comment>
<comment type="similarity">
    <text evidence="5">Belongs to the class-III pyridoxal-phosphate-dependent aminotransferase family. ArgD subfamily.</text>
</comment>
<dbReference type="GO" id="GO:0003992">
    <property type="term" value="F:N2-acetyl-L-ornithine:2-oxoglutarate 5-aminotransferase activity"/>
    <property type="evidence" value="ECO:0007669"/>
    <property type="project" value="UniProtKB-EC"/>
</dbReference>
<evidence type="ECO:0000256" key="3">
    <source>
        <dbReference type="ARBA" id="ARBA00022679"/>
    </source>
</evidence>
<dbReference type="RefSeq" id="WP_310774787.1">
    <property type="nucleotide sequence ID" value="NZ_JBHRWR010000025.1"/>
</dbReference>
<dbReference type="PIRSF" id="PIRSF000521">
    <property type="entry name" value="Transaminase_4ab_Lys_Orn"/>
    <property type="match status" value="1"/>
</dbReference>
<comment type="subunit">
    <text evidence="5">Homodimer.</text>
</comment>
<dbReference type="NCBIfam" id="NF002325">
    <property type="entry name" value="PRK01278.1"/>
    <property type="match status" value="1"/>
</dbReference>
<dbReference type="NCBIfam" id="NF002874">
    <property type="entry name" value="PRK03244.1"/>
    <property type="match status" value="1"/>
</dbReference>
<dbReference type="EC" id="2.6.1.11" evidence="5"/>
<dbReference type="InterPro" id="IPR050103">
    <property type="entry name" value="Class-III_PLP-dep_AT"/>
</dbReference>
<dbReference type="InterPro" id="IPR015424">
    <property type="entry name" value="PyrdxlP-dep_Trfase"/>
</dbReference>
<feature type="binding site" evidence="5">
    <location>
        <position position="279"/>
    </location>
    <ligand>
        <name>N(2)-acetyl-L-ornithine</name>
        <dbReference type="ChEBI" id="CHEBI:57805"/>
    </ligand>
</feature>
<dbReference type="InterPro" id="IPR015421">
    <property type="entry name" value="PyrdxlP-dep_Trfase_major"/>
</dbReference>